<proteinExistence type="predicted"/>
<dbReference type="AlphaFoldDB" id="A0A402D4H1"/>
<gene>
    <name evidence="1" type="ORF">CCAX7_13540</name>
</gene>
<evidence type="ECO:0000313" key="1">
    <source>
        <dbReference type="EMBL" id="BDI29303.1"/>
    </source>
</evidence>
<dbReference type="Proteomes" id="UP000287394">
    <property type="component" value="Chromosome"/>
</dbReference>
<accession>A0A402D4H1</accession>
<dbReference type="InterPro" id="IPR045584">
    <property type="entry name" value="Pilin-like"/>
</dbReference>
<dbReference type="InterPro" id="IPR012902">
    <property type="entry name" value="N_methyl_site"/>
</dbReference>
<dbReference type="RefSeq" id="WP_119324424.1">
    <property type="nucleotide sequence ID" value="NZ_AP025739.1"/>
</dbReference>
<dbReference type="PANTHER" id="PTHR30093">
    <property type="entry name" value="GENERAL SECRETION PATHWAY PROTEIN G"/>
    <property type="match status" value="1"/>
</dbReference>
<dbReference type="OrthoDB" id="241541at2"/>
<dbReference type="NCBIfam" id="TIGR02532">
    <property type="entry name" value="IV_pilin_GFxxxE"/>
    <property type="match status" value="1"/>
</dbReference>
<dbReference type="SUPFAM" id="SSF54523">
    <property type="entry name" value="Pili subunits"/>
    <property type="match status" value="1"/>
</dbReference>
<dbReference type="InterPro" id="IPR011453">
    <property type="entry name" value="DUF1559"/>
</dbReference>
<dbReference type="PANTHER" id="PTHR30093:SF2">
    <property type="entry name" value="TYPE II SECRETION SYSTEM PROTEIN H"/>
    <property type="match status" value="1"/>
</dbReference>
<keyword evidence="2" id="KW-1185">Reference proteome</keyword>
<dbReference type="Pfam" id="PF07963">
    <property type="entry name" value="N_methyl"/>
    <property type="match status" value="1"/>
</dbReference>
<dbReference type="Gene3D" id="3.30.700.10">
    <property type="entry name" value="Glycoprotein, Type 4 Pilin"/>
    <property type="match status" value="1"/>
</dbReference>
<name>A0A402D4H1_9BACT</name>
<evidence type="ECO:0000313" key="2">
    <source>
        <dbReference type="Proteomes" id="UP000287394"/>
    </source>
</evidence>
<dbReference type="KEGG" id="ccot:CCAX7_13540"/>
<dbReference type="PROSITE" id="PS00409">
    <property type="entry name" value="PROKAR_NTER_METHYL"/>
    <property type="match status" value="1"/>
</dbReference>
<sequence>MSQQSRLRGFTLIELLVVIAIIAILAAILFPVFAKAREKARQISCASNMRQIGLGLVQYVQDYDERMVLRSNGDGVAWPQSLQPYMKSQNVFQCPSNPRKDQPMYSDDGNTIGRASYEASFQGGIQDYHPDATPPEGAISLAQYSSPAQCIVVTETTARYSDFNVDAGCPSVWCYDAAQYPTYNVGTVFSGHTGMSNYLFADGHVKIYKPLLTIAVADNGAGSSTLWRYDGQTFVDGQASTPYPEPTPTRAAQLLTFAASLYK</sequence>
<dbReference type="EMBL" id="AP025739">
    <property type="protein sequence ID" value="BDI29303.1"/>
    <property type="molecule type" value="Genomic_DNA"/>
</dbReference>
<protein>
    <submittedName>
        <fullName evidence="1">Uncharacterized protein</fullName>
    </submittedName>
</protein>
<dbReference type="Pfam" id="PF07596">
    <property type="entry name" value="SBP_bac_10"/>
    <property type="match status" value="1"/>
</dbReference>
<reference evidence="1 2" key="1">
    <citation type="journal article" date="2019" name="Int. J. Syst. Evol. Microbiol.">
        <title>Capsulimonas corticalis gen. nov., sp. nov., an aerobic capsulated bacterium, of a novel bacterial order, Capsulimonadales ord. nov., of the class Armatimonadia of the phylum Armatimonadetes.</title>
        <authorList>
            <person name="Li J."/>
            <person name="Kudo C."/>
            <person name="Tonouchi A."/>
        </authorList>
    </citation>
    <scope>NUCLEOTIDE SEQUENCE [LARGE SCALE GENOMIC DNA]</scope>
    <source>
        <strain evidence="1 2">AX-7</strain>
    </source>
</reference>
<organism evidence="1 2">
    <name type="scientific">Capsulimonas corticalis</name>
    <dbReference type="NCBI Taxonomy" id="2219043"/>
    <lineage>
        <taxon>Bacteria</taxon>
        <taxon>Bacillati</taxon>
        <taxon>Armatimonadota</taxon>
        <taxon>Armatimonadia</taxon>
        <taxon>Capsulimonadales</taxon>
        <taxon>Capsulimonadaceae</taxon>
        <taxon>Capsulimonas</taxon>
    </lineage>
</organism>